<evidence type="ECO:0000313" key="3">
    <source>
        <dbReference type="Proteomes" id="UP000246991"/>
    </source>
</evidence>
<dbReference type="EMBL" id="PYWC01000005">
    <property type="protein sequence ID" value="PWW79890.1"/>
    <property type="molecule type" value="Genomic_DNA"/>
</dbReference>
<dbReference type="Proteomes" id="UP000246991">
    <property type="component" value="Unassembled WGS sequence"/>
</dbReference>
<dbReference type="OrthoDB" id="5427526at2759"/>
<organism evidence="2 3">
    <name type="scientific">Tuber magnatum</name>
    <name type="common">white Piedmont truffle</name>
    <dbReference type="NCBI Taxonomy" id="42249"/>
    <lineage>
        <taxon>Eukaryota</taxon>
        <taxon>Fungi</taxon>
        <taxon>Dikarya</taxon>
        <taxon>Ascomycota</taxon>
        <taxon>Pezizomycotina</taxon>
        <taxon>Pezizomycetes</taxon>
        <taxon>Pezizales</taxon>
        <taxon>Tuberaceae</taxon>
        <taxon>Tuber</taxon>
    </lineage>
</organism>
<reference evidence="2 3" key="1">
    <citation type="submission" date="2018-03" db="EMBL/GenBank/DDBJ databases">
        <title>Genomes of Pezizomycetes fungi and the evolution of truffles.</title>
        <authorList>
            <person name="Murat C."/>
            <person name="Payen T."/>
            <person name="Noel B."/>
            <person name="Kuo A."/>
            <person name="Martin F.M."/>
        </authorList>
    </citation>
    <scope>NUCLEOTIDE SEQUENCE [LARGE SCALE GENOMIC DNA]</scope>
    <source>
        <strain evidence="2">091103-1</strain>
    </source>
</reference>
<comment type="caution">
    <text evidence="2">The sequence shown here is derived from an EMBL/GenBank/DDBJ whole genome shotgun (WGS) entry which is preliminary data.</text>
</comment>
<name>A0A317T182_9PEZI</name>
<gene>
    <name evidence="2" type="ORF">C7212DRAFT_349856</name>
</gene>
<sequence length="190" mass="20890">MTGVNMEQIGQIEKLTAQDKARTTGEEDGEIKPKPMEALQELRPQSTRMLRNLSLGINLANAPLDDLGPPLIDLVPRRASSAVAQLIGLDTLTLTLSVASQLSFLSDTPHMVRQSSVAVNQKLRMTKEACADWKSELERVERSRRLMEDGDRDAKCQNRPAANVCSEVTGEFEDMCRGNEGTLRAQAVLA</sequence>
<protein>
    <submittedName>
        <fullName evidence="2">Uncharacterized protein</fullName>
    </submittedName>
</protein>
<keyword evidence="3" id="KW-1185">Reference proteome</keyword>
<feature type="region of interest" description="Disordered" evidence="1">
    <location>
        <begin position="1"/>
        <end position="38"/>
    </location>
</feature>
<accession>A0A317T182</accession>
<feature type="compositionally biased region" description="Basic and acidic residues" evidence="1">
    <location>
        <begin position="16"/>
        <end position="35"/>
    </location>
</feature>
<proteinExistence type="predicted"/>
<evidence type="ECO:0000313" key="2">
    <source>
        <dbReference type="EMBL" id="PWW79890.1"/>
    </source>
</evidence>
<dbReference type="AlphaFoldDB" id="A0A317T182"/>
<evidence type="ECO:0000256" key="1">
    <source>
        <dbReference type="SAM" id="MobiDB-lite"/>
    </source>
</evidence>